<dbReference type="PANTHER" id="PTHR30146">
    <property type="entry name" value="LACI-RELATED TRANSCRIPTIONAL REPRESSOR"/>
    <property type="match status" value="1"/>
</dbReference>
<dbReference type="Gene3D" id="3.40.50.2300">
    <property type="match status" value="1"/>
</dbReference>
<dbReference type="PANTHER" id="PTHR30146:SF153">
    <property type="entry name" value="LACTOSE OPERON REPRESSOR"/>
    <property type="match status" value="1"/>
</dbReference>
<evidence type="ECO:0000313" key="6">
    <source>
        <dbReference type="Proteomes" id="UP000470213"/>
    </source>
</evidence>
<evidence type="ECO:0000313" key="5">
    <source>
        <dbReference type="EMBL" id="NDV93140.1"/>
    </source>
</evidence>
<dbReference type="GO" id="GO:0000976">
    <property type="term" value="F:transcription cis-regulatory region binding"/>
    <property type="evidence" value="ECO:0007669"/>
    <property type="project" value="TreeGrafter"/>
</dbReference>
<accession>A0A7X5LPG2</accession>
<keyword evidence="1" id="KW-0805">Transcription regulation</keyword>
<dbReference type="GO" id="GO:0003700">
    <property type="term" value="F:DNA-binding transcription factor activity"/>
    <property type="evidence" value="ECO:0007669"/>
    <property type="project" value="TreeGrafter"/>
</dbReference>
<evidence type="ECO:0000259" key="4">
    <source>
        <dbReference type="Pfam" id="PF13377"/>
    </source>
</evidence>
<sequence length="104" mass="11345">MLTQASPPSAIFASNDTMAAAVMKVARQMGLELPSHLSIAGFDNSRISQQLWPTLTTVQQPLRELAARSTELLISNILSKPNDTSENEFQCTLLIRESTAAKQT</sequence>
<keyword evidence="6" id="KW-1185">Reference proteome</keyword>
<proteinExistence type="predicted"/>
<name>A0A7X5LPG2_9ALTE</name>
<reference evidence="5 6" key="1">
    <citation type="submission" date="2020-01" db="EMBL/GenBank/DDBJ databases">
        <authorList>
            <person name="Chen J."/>
            <person name="Zhu S."/>
            <person name="Yang J."/>
        </authorList>
    </citation>
    <scope>NUCLEOTIDE SEQUENCE [LARGE SCALE GENOMIC DNA]</scope>
    <source>
        <strain evidence="5 6">345S023</strain>
    </source>
</reference>
<organism evidence="5 6">
    <name type="scientific">Alteromonas profundi</name>
    <dbReference type="NCBI Taxonomy" id="2696062"/>
    <lineage>
        <taxon>Bacteria</taxon>
        <taxon>Pseudomonadati</taxon>
        <taxon>Pseudomonadota</taxon>
        <taxon>Gammaproteobacteria</taxon>
        <taxon>Alteromonadales</taxon>
        <taxon>Alteromonadaceae</taxon>
        <taxon>Alteromonas/Salinimonas group</taxon>
        <taxon>Alteromonas</taxon>
    </lineage>
</organism>
<comment type="caution">
    <text evidence="5">The sequence shown here is derived from an EMBL/GenBank/DDBJ whole genome shotgun (WGS) entry which is preliminary data.</text>
</comment>
<evidence type="ECO:0000256" key="1">
    <source>
        <dbReference type="ARBA" id="ARBA00023015"/>
    </source>
</evidence>
<feature type="domain" description="Transcriptional regulator LacI/GalR-like sensor" evidence="4">
    <location>
        <begin position="5"/>
        <end position="99"/>
    </location>
</feature>
<dbReference type="SUPFAM" id="SSF53822">
    <property type="entry name" value="Periplasmic binding protein-like I"/>
    <property type="match status" value="1"/>
</dbReference>
<keyword evidence="2" id="KW-0238">DNA-binding</keyword>
<dbReference type="InterPro" id="IPR028082">
    <property type="entry name" value="Peripla_BP_I"/>
</dbReference>
<gene>
    <name evidence="5" type="ORF">GTH32_18380</name>
</gene>
<evidence type="ECO:0000256" key="3">
    <source>
        <dbReference type="ARBA" id="ARBA00023163"/>
    </source>
</evidence>
<protein>
    <submittedName>
        <fullName evidence="5">Substrate-binding domain-containing protein</fullName>
    </submittedName>
</protein>
<dbReference type="InterPro" id="IPR046335">
    <property type="entry name" value="LacI/GalR-like_sensor"/>
</dbReference>
<keyword evidence="3" id="KW-0804">Transcription</keyword>
<dbReference type="Pfam" id="PF13377">
    <property type="entry name" value="Peripla_BP_3"/>
    <property type="match status" value="1"/>
</dbReference>
<dbReference type="EMBL" id="JAAAWN010000042">
    <property type="protein sequence ID" value="NDV93140.1"/>
    <property type="molecule type" value="Genomic_DNA"/>
</dbReference>
<evidence type="ECO:0000256" key="2">
    <source>
        <dbReference type="ARBA" id="ARBA00023125"/>
    </source>
</evidence>
<dbReference type="AlphaFoldDB" id="A0A7X5LPG2"/>
<dbReference type="Proteomes" id="UP000470213">
    <property type="component" value="Unassembled WGS sequence"/>
</dbReference>
<dbReference type="RefSeq" id="WP_163088526.1">
    <property type="nucleotide sequence ID" value="NZ_JAAAWN010000042.1"/>
</dbReference>